<name>A0A6J5L523_9CAUD</name>
<organism evidence="1">
    <name type="scientific">uncultured Caudovirales phage</name>
    <dbReference type="NCBI Taxonomy" id="2100421"/>
    <lineage>
        <taxon>Viruses</taxon>
        <taxon>Duplodnaviria</taxon>
        <taxon>Heunggongvirae</taxon>
        <taxon>Uroviricota</taxon>
        <taxon>Caudoviricetes</taxon>
        <taxon>Peduoviridae</taxon>
        <taxon>Maltschvirus</taxon>
        <taxon>Maltschvirus maltsch</taxon>
    </lineage>
</organism>
<sequence length="128" mass="14344">METSKSFSISVIGERTQEKWFGEFTAKTLISHRDELRRDAIRRELLGGTNPQFADVRQKNQAELFAEMSIRITKAPSWWMESNGGMDMYDDNVIAEVYAECLKAEQVALKAIQDAGAKAQADLKANAG</sequence>
<reference evidence="1" key="1">
    <citation type="submission" date="2020-04" db="EMBL/GenBank/DDBJ databases">
        <authorList>
            <person name="Chiriac C."/>
            <person name="Salcher M."/>
            <person name="Ghai R."/>
            <person name="Kavagutti S V."/>
        </authorList>
    </citation>
    <scope>NUCLEOTIDE SEQUENCE</scope>
</reference>
<gene>
    <name evidence="1" type="ORF">UFOVP75_53</name>
</gene>
<dbReference type="EMBL" id="LR796209">
    <property type="protein sequence ID" value="CAB4127009.1"/>
    <property type="molecule type" value="Genomic_DNA"/>
</dbReference>
<accession>A0A6J5L523</accession>
<protein>
    <submittedName>
        <fullName evidence="1">Uncharacterized protein</fullName>
    </submittedName>
</protein>
<evidence type="ECO:0000313" key="1">
    <source>
        <dbReference type="EMBL" id="CAB4127009.1"/>
    </source>
</evidence>
<proteinExistence type="predicted"/>